<gene>
    <name evidence="1" type="ORF">GGR21_002467</name>
</gene>
<evidence type="ECO:0000313" key="2">
    <source>
        <dbReference type="Proteomes" id="UP000555103"/>
    </source>
</evidence>
<protein>
    <submittedName>
        <fullName evidence="1">Uncharacterized protein</fullName>
    </submittedName>
</protein>
<dbReference type="Proteomes" id="UP000555103">
    <property type="component" value="Unassembled WGS sequence"/>
</dbReference>
<dbReference type="AlphaFoldDB" id="A0A840CN81"/>
<accession>A0A840CN81</accession>
<proteinExistence type="predicted"/>
<name>A0A840CN81_9BACT</name>
<reference evidence="1 2" key="1">
    <citation type="submission" date="2020-08" db="EMBL/GenBank/DDBJ databases">
        <title>Genomic Encyclopedia of Type Strains, Phase IV (KMG-IV): sequencing the most valuable type-strain genomes for metagenomic binning, comparative biology and taxonomic classification.</title>
        <authorList>
            <person name="Goeker M."/>
        </authorList>
    </citation>
    <scope>NUCLEOTIDE SEQUENCE [LARGE SCALE GENOMIC DNA]</scope>
    <source>
        <strain evidence="1 2">DSM 104969</strain>
    </source>
</reference>
<evidence type="ECO:0000313" key="1">
    <source>
        <dbReference type="EMBL" id="MBB4036561.1"/>
    </source>
</evidence>
<comment type="caution">
    <text evidence="1">The sequence shown here is derived from an EMBL/GenBank/DDBJ whole genome shotgun (WGS) entry which is preliminary data.</text>
</comment>
<dbReference type="EMBL" id="JACIEP010000008">
    <property type="protein sequence ID" value="MBB4036561.1"/>
    <property type="molecule type" value="Genomic_DNA"/>
</dbReference>
<organism evidence="1 2">
    <name type="scientific">Dysgonomonas hofstadii</name>
    <dbReference type="NCBI Taxonomy" id="637886"/>
    <lineage>
        <taxon>Bacteria</taxon>
        <taxon>Pseudomonadati</taxon>
        <taxon>Bacteroidota</taxon>
        <taxon>Bacteroidia</taxon>
        <taxon>Bacteroidales</taxon>
        <taxon>Dysgonomonadaceae</taxon>
        <taxon>Dysgonomonas</taxon>
    </lineage>
</organism>
<dbReference type="RefSeq" id="WP_183307462.1">
    <property type="nucleotide sequence ID" value="NZ_JACIEP010000008.1"/>
</dbReference>
<sequence length="206" mass="23680">MIISPNKIIGSLVYRTREALRNNQNFLDGLSIYDYNPNLFYEGEFSLWHYPGTQNEISNVFISLGENKDGSNLKYPSIFNINPIKQDKNGLNTTLHFNLCIVGPVLSEWLTQEREEQVFIPLLRPIYEEFINQIIKSGYFSLNFGAPAHKMYEVFTTGDSAGVLIERYGDHIDAIEIHGMALGLKNICRNTYKRIEHENNLVTEKV</sequence>
<keyword evidence="2" id="KW-1185">Reference proteome</keyword>